<dbReference type="Proteomes" id="UP000594820">
    <property type="component" value="Segment"/>
</dbReference>
<name>A0A7T1KS91_9CAUD</name>
<keyword evidence="1" id="KW-0378">Hydrolase</keyword>
<reference evidence="1 2" key="1">
    <citation type="submission" date="2020-12" db="EMBL/GenBank/DDBJ databases">
        <authorList>
            <person name="Mahalingham V.A."/>
            <person name="Abad L.A."/>
            <person name="Dennis E.A."/>
            <person name="Alston T.C."/>
            <person name="Buckley J.R."/>
            <person name="Cao N.T."/>
            <person name="Cole K.B."/>
            <person name="Davis H.C."/>
            <person name="Fisher D.E."/>
            <person name="Jennings A.R."/>
            <person name="Litwin A.R."/>
            <person name="McCartney J.B."/>
            <person name="Mitchell K.E."/>
            <person name="Nasser J.B."/>
            <person name="Paudel P."/>
            <person name="Richoux S.A."/>
            <person name="Sisung K.L."/>
            <person name="Smith M.L."/>
            <person name="Sonnier C.R."/>
            <person name="Underwood K.G."/>
            <person name="Hunter C.W."/>
            <person name="Gottschalck B.A."/>
            <person name="Wiggina Z.F."/>
            <person name="Spears T.J."/>
            <person name="Hancock A.M."/>
            <person name="Gissendanner C.R."/>
            <person name="Findley A.M."/>
            <person name="Garlena R.A."/>
            <person name="Russell D.A."/>
            <person name="Jacobs-Sera D."/>
            <person name="Hatfull G.F."/>
        </authorList>
    </citation>
    <scope>NUCLEOTIDE SEQUENCE [LARGE SCALE GENOMIC DNA]</scope>
</reference>
<organism evidence="1 2">
    <name type="scientific">Gordonia phage Lilbeanie</name>
    <dbReference type="NCBI Taxonomy" id="2794947"/>
    <lineage>
        <taxon>Viruses</taxon>
        <taxon>Duplodnaviria</taxon>
        <taxon>Heunggongvirae</taxon>
        <taxon>Uroviricota</taxon>
        <taxon>Caudoviricetes</taxon>
        <taxon>Stackebrandtviridae</taxon>
        <taxon>Lilbeanievirus</taxon>
        <taxon>Lilbeanievirus lilbeanie</taxon>
    </lineage>
</organism>
<accession>A0A7T1KS91</accession>
<evidence type="ECO:0000313" key="1">
    <source>
        <dbReference type="EMBL" id="QPO17116.1"/>
    </source>
</evidence>
<dbReference type="PANTHER" id="PTHR34408">
    <property type="entry name" value="FAMILY PROTEIN, PUTATIVE-RELATED"/>
    <property type="match status" value="1"/>
</dbReference>
<dbReference type="GeneID" id="63027150"/>
<dbReference type="InterPro" id="IPR052354">
    <property type="entry name" value="Cell_Wall_Dynamics_Protein"/>
</dbReference>
<protein>
    <submittedName>
        <fullName evidence="1">Lysin A, glycosyl hydrolase domain</fullName>
    </submittedName>
</protein>
<dbReference type="EMBL" id="MW314850">
    <property type="protein sequence ID" value="QPO17116.1"/>
    <property type="molecule type" value="Genomic_DNA"/>
</dbReference>
<evidence type="ECO:0000313" key="2">
    <source>
        <dbReference type="Proteomes" id="UP000594820"/>
    </source>
</evidence>
<keyword evidence="2" id="KW-1185">Reference proteome</keyword>
<proteinExistence type="predicted"/>
<dbReference type="GO" id="GO:0016787">
    <property type="term" value="F:hydrolase activity"/>
    <property type="evidence" value="ECO:0007669"/>
    <property type="project" value="UniProtKB-KW"/>
</dbReference>
<gene>
    <name evidence="1" type="primary">38</name>
    <name evidence="1" type="ORF">SEA_LILBEANIE_38</name>
</gene>
<dbReference type="SUPFAM" id="SSF53955">
    <property type="entry name" value="Lysozyme-like"/>
    <property type="match status" value="1"/>
</dbReference>
<dbReference type="Gene3D" id="1.10.530.10">
    <property type="match status" value="1"/>
</dbReference>
<sequence length="213" mass="23297">MDAQTLAGVMGWTLKLERYEALCPAFNEAMLQAGIVNQRRAAQWCAQLGHESGGLRWMEEIASGSAYEGRGDLGNTRPGDGVRFKGRGPIQITGRHNYTALSRWAFERGYVPSATFFVDQPHRLADDTYGFLGPVWYWTVARPTLNAVSDRGDTVAATRLINGGTNGLSDRQGRYRAALGFGDAILPTSPNLLGFTDSELAEFATHLRQLGPC</sequence>
<dbReference type="KEGG" id="vg:63027150"/>
<dbReference type="InterPro" id="IPR023346">
    <property type="entry name" value="Lysozyme-like_dom_sf"/>
</dbReference>
<dbReference type="RefSeq" id="YP_010002599.1">
    <property type="nucleotide sequence ID" value="NC_053246.1"/>
</dbReference>
<dbReference type="PANTHER" id="PTHR34408:SF1">
    <property type="entry name" value="GLYCOSYL HYDROLASE FAMILY 19 DOMAIN-CONTAINING PROTEIN HI_1415"/>
    <property type="match status" value="1"/>
</dbReference>